<sequence length="276" mass="28831">MLAAALIVFREVLEAALVVSIIMSASRGVANRGRWIMGGLLGGLLGAVCVATFAGSIANAVEGRGQELLNAAILLSAVIMLAWHNVWMSAHGKTLSKQMKRLGHDVGVGLKPLSAIALVAGLAVMREGSETALFLYSLSVSGSSTGLLAGGALLGLGGGMLLGLTLYRGLLAIPIRHFFRITGWMILLLAAGLAANAAGLLNQAGLLPALGQQIWDSSGWLNQGSWAGTLLHILVGYNDRPMGIQILTYGLALMSILLLMQWAGRRVISQSEQTPD</sequence>
<protein>
    <submittedName>
        <fullName evidence="7">Iron permease</fullName>
    </submittedName>
</protein>
<feature type="transmembrane region" description="Helical" evidence="6">
    <location>
        <begin position="68"/>
        <end position="87"/>
    </location>
</feature>
<evidence type="ECO:0000256" key="6">
    <source>
        <dbReference type="SAM" id="Phobius"/>
    </source>
</evidence>
<evidence type="ECO:0000256" key="1">
    <source>
        <dbReference type="ARBA" id="ARBA00004141"/>
    </source>
</evidence>
<proteinExistence type="inferred from homology"/>
<feature type="transmembrane region" description="Helical" evidence="6">
    <location>
        <begin position="108"/>
        <end position="125"/>
    </location>
</feature>
<dbReference type="GO" id="GO:0033573">
    <property type="term" value="C:high-affinity iron permease complex"/>
    <property type="evidence" value="ECO:0007669"/>
    <property type="project" value="InterPro"/>
</dbReference>
<keyword evidence="5 6" id="KW-0472">Membrane</keyword>
<dbReference type="RefSeq" id="WP_070078053.1">
    <property type="nucleotide sequence ID" value="NZ_CP017415.1"/>
</dbReference>
<evidence type="ECO:0000256" key="2">
    <source>
        <dbReference type="ARBA" id="ARBA00008333"/>
    </source>
</evidence>
<evidence type="ECO:0000256" key="3">
    <source>
        <dbReference type="ARBA" id="ARBA00022692"/>
    </source>
</evidence>
<keyword evidence="3 6" id="KW-0812">Transmembrane</keyword>
<feature type="transmembrane region" description="Helical" evidence="6">
    <location>
        <begin position="242"/>
        <end position="260"/>
    </location>
</feature>
<dbReference type="PANTHER" id="PTHR31632:SF2">
    <property type="entry name" value="PLASMA MEMBRANE IRON PERMEASE"/>
    <property type="match status" value="1"/>
</dbReference>
<organism evidence="7 8">
    <name type="scientific">Acidihalobacter yilgarnensis</name>
    <dbReference type="NCBI Taxonomy" id="2819280"/>
    <lineage>
        <taxon>Bacteria</taxon>
        <taxon>Pseudomonadati</taxon>
        <taxon>Pseudomonadota</taxon>
        <taxon>Gammaproteobacteria</taxon>
        <taxon>Chromatiales</taxon>
        <taxon>Ectothiorhodospiraceae</taxon>
        <taxon>Acidihalobacter</taxon>
    </lineage>
</organism>
<dbReference type="Proteomes" id="UP000095401">
    <property type="component" value="Chromosome"/>
</dbReference>
<comment type="similarity">
    <text evidence="2">Belongs to the oxidase-dependent Fe transporter (OFeT) (TC 9.A.10.1) family.</text>
</comment>
<keyword evidence="8" id="KW-1185">Reference proteome</keyword>
<reference evidence="8" key="1">
    <citation type="submission" date="2016-09" db="EMBL/GenBank/DDBJ databases">
        <title>Acidihalobacter prosperus F5.</title>
        <authorList>
            <person name="Khaleque H.N."/>
            <person name="Ramsay J.P."/>
            <person name="Kaksonen A.H."/>
            <person name="Boxall N.J."/>
            <person name="Watkin E.L.J."/>
        </authorList>
    </citation>
    <scope>NUCLEOTIDE SEQUENCE [LARGE SCALE GENOMIC DNA]</scope>
    <source>
        <strain evidence="8">F5</strain>
    </source>
</reference>
<evidence type="ECO:0000313" key="8">
    <source>
        <dbReference type="Proteomes" id="UP000095401"/>
    </source>
</evidence>
<name>A0A1D8IMH9_9GAMM</name>
<evidence type="ECO:0000313" key="7">
    <source>
        <dbReference type="EMBL" id="AOU97668.1"/>
    </source>
</evidence>
<evidence type="ECO:0000256" key="4">
    <source>
        <dbReference type="ARBA" id="ARBA00022989"/>
    </source>
</evidence>
<dbReference type="KEGG" id="aprs:BI364_06590"/>
<dbReference type="InterPro" id="IPR004923">
    <property type="entry name" value="FTR1/Fip1/EfeU"/>
</dbReference>
<comment type="subcellular location">
    <subcellularLocation>
        <location evidence="1">Membrane</location>
        <topology evidence="1">Multi-pass membrane protein</topology>
    </subcellularLocation>
</comment>
<dbReference type="Pfam" id="PF03239">
    <property type="entry name" value="FTR1"/>
    <property type="match status" value="1"/>
</dbReference>
<keyword evidence="4 6" id="KW-1133">Transmembrane helix</keyword>
<gene>
    <name evidence="7" type="ORF">BI364_06590</name>
</gene>
<evidence type="ECO:0000256" key="5">
    <source>
        <dbReference type="ARBA" id="ARBA00023136"/>
    </source>
</evidence>
<feature type="transmembrane region" description="Helical" evidence="6">
    <location>
        <begin position="35"/>
        <end position="56"/>
    </location>
</feature>
<dbReference type="GO" id="GO:0015093">
    <property type="term" value="F:ferrous iron transmembrane transporter activity"/>
    <property type="evidence" value="ECO:0007669"/>
    <property type="project" value="TreeGrafter"/>
</dbReference>
<dbReference type="PANTHER" id="PTHR31632">
    <property type="entry name" value="IRON TRANSPORTER FTH1"/>
    <property type="match status" value="1"/>
</dbReference>
<accession>A0A1D8IMH9</accession>
<dbReference type="EMBL" id="CP017415">
    <property type="protein sequence ID" value="AOU97668.1"/>
    <property type="molecule type" value="Genomic_DNA"/>
</dbReference>
<feature type="transmembrane region" description="Helical" evidence="6">
    <location>
        <begin position="145"/>
        <end position="166"/>
    </location>
</feature>
<dbReference type="AlphaFoldDB" id="A0A1D8IMH9"/>
<feature type="transmembrane region" description="Helical" evidence="6">
    <location>
        <begin position="178"/>
        <end position="201"/>
    </location>
</feature>